<dbReference type="Proteomes" id="UP001519295">
    <property type="component" value="Unassembled WGS sequence"/>
</dbReference>
<dbReference type="EMBL" id="JAGINU010000001">
    <property type="protein sequence ID" value="MBP2366780.1"/>
    <property type="molecule type" value="Genomic_DNA"/>
</dbReference>
<reference evidence="2 3" key="1">
    <citation type="submission" date="2021-03" db="EMBL/GenBank/DDBJ databases">
        <title>Sequencing the genomes of 1000 actinobacteria strains.</title>
        <authorList>
            <person name="Klenk H.-P."/>
        </authorList>
    </citation>
    <scope>NUCLEOTIDE SEQUENCE [LARGE SCALE GENOMIC DNA]</scope>
    <source>
        <strain evidence="2 3">DSM 45256</strain>
    </source>
</reference>
<comment type="caution">
    <text evidence="2">The sequence shown here is derived from an EMBL/GenBank/DDBJ whole genome shotgun (WGS) entry which is preliminary data.</text>
</comment>
<protein>
    <submittedName>
        <fullName evidence="2">Uncharacterized protein</fullName>
    </submittedName>
</protein>
<keyword evidence="1" id="KW-0472">Membrane</keyword>
<accession>A0ABS4VS81</accession>
<keyword evidence="1" id="KW-1133">Transmembrane helix</keyword>
<keyword evidence="1" id="KW-0812">Transmembrane</keyword>
<gene>
    <name evidence="2" type="ORF">JOF36_002476</name>
</gene>
<sequence length="34" mass="3575">MVRANRPWRLVPNLSLAIAGAAAGAAFGVFYSNI</sequence>
<evidence type="ECO:0000313" key="2">
    <source>
        <dbReference type="EMBL" id="MBP2366780.1"/>
    </source>
</evidence>
<evidence type="ECO:0000256" key="1">
    <source>
        <dbReference type="SAM" id="Phobius"/>
    </source>
</evidence>
<name>A0ABS4VS81_9PSEU</name>
<feature type="transmembrane region" description="Helical" evidence="1">
    <location>
        <begin position="12"/>
        <end position="31"/>
    </location>
</feature>
<proteinExistence type="predicted"/>
<organism evidence="2 3">
    <name type="scientific">Pseudonocardia parietis</name>
    <dbReference type="NCBI Taxonomy" id="570936"/>
    <lineage>
        <taxon>Bacteria</taxon>
        <taxon>Bacillati</taxon>
        <taxon>Actinomycetota</taxon>
        <taxon>Actinomycetes</taxon>
        <taxon>Pseudonocardiales</taxon>
        <taxon>Pseudonocardiaceae</taxon>
        <taxon>Pseudonocardia</taxon>
    </lineage>
</organism>
<keyword evidence="3" id="KW-1185">Reference proteome</keyword>
<evidence type="ECO:0000313" key="3">
    <source>
        <dbReference type="Proteomes" id="UP001519295"/>
    </source>
</evidence>